<gene>
    <name evidence="2" type="ORF">GAK31_03246</name>
</gene>
<feature type="transmembrane region" description="Helical" evidence="1">
    <location>
        <begin position="226"/>
        <end position="247"/>
    </location>
</feature>
<reference evidence="3" key="1">
    <citation type="journal article" date="2020" name="MBio">
        <title>Horizontal gene transfer to a defensive symbiont with a reduced genome amongst a multipartite beetle microbiome.</title>
        <authorList>
            <person name="Waterworth S.C."/>
            <person name="Florez L.V."/>
            <person name="Rees E.R."/>
            <person name="Hertweck C."/>
            <person name="Kaltenpoth M."/>
            <person name="Kwan J.C."/>
        </authorList>
    </citation>
    <scope>NUCLEOTIDE SEQUENCE [LARGE SCALE GENOMIC DNA]</scope>
</reference>
<protein>
    <recommendedName>
        <fullName evidence="4">Transmembrane protein</fullName>
    </recommendedName>
</protein>
<name>A0A7V8FF13_STEMA</name>
<evidence type="ECO:0000313" key="2">
    <source>
        <dbReference type="EMBL" id="KAF1014222.1"/>
    </source>
</evidence>
<evidence type="ECO:0000313" key="3">
    <source>
        <dbReference type="Proteomes" id="UP000487117"/>
    </source>
</evidence>
<dbReference type="Proteomes" id="UP000487117">
    <property type="component" value="Unassembled WGS sequence"/>
</dbReference>
<dbReference type="AlphaFoldDB" id="A0A7V8FF13"/>
<sequence>MQDAQYWWGEFWIGLSVFDLVAGTLLGTVIGLALGIVWWRVMYRRGWLARRRRWHHLLVGSQVLLLPLAVAFFGLQAGFTAGAHRALFKQLDHFQPHLQTLVGGWGEGLGEALEDERLRQALRSEGTVGDVADAVVAAYLSEHPLPGMAQLGDRPVGRAAGWVIGKVRAGVMRGVVEDTLIEQAGRVGLESGVVRQALGMHVAELLHTRGALRLVKAQINGMMPGIYVGLLLPLALIALLAALEILAAHRFGWRRVAVPLAVADPR</sequence>
<dbReference type="EMBL" id="WNDS01000004">
    <property type="protein sequence ID" value="KAF1014222.1"/>
    <property type="molecule type" value="Genomic_DNA"/>
</dbReference>
<evidence type="ECO:0000256" key="1">
    <source>
        <dbReference type="SAM" id="Phobius"/>
    </source>
</evidence>
<keyword evidence="1" id="KW-1133">Transmembrane helix</keyword>
<proteinExistence type="predicted"/>
<feature type="transmembrane region" description="Helical" evidence="1">
    <location>
        <begin position="54"/>
        <end position="75"/>
    </location>
</feature>
<keyword evidence="1" id="KW-0472">Membrane</keyword>
<comment type="caution">
    <text evidence="2">The sequence shown here is derived from an EMBL/GenBank/DDBJ whole genome shotgun (WGS) entry which is preliminary data.</text>
</comment>
<accession>A0A7V8FF13</accession>
<organism evidence="2 3">
    <name type="scientific">Stenotrophomonas maltophilia</name>
    <name type="common">Pseudomonas maltophilia</name>
    <name type="synonym">Xanthomonas maltophilia</name>
    <dbReference type="NCBI Taxonomy" id="40324"/>
    <lineage>
        <taxon>Bacteria</taxon>
        <taxon>Pseudomonadati</taxon>
        <taxon>Pseudomonadota</taxon>
        <taxon>Gammaproteobacteria</taxon>
        <taxon>Lysobacterales</taxon>
        <taxon>Lysobacteraceae</taxon>
        <taxon>Stenotrophomonas</taxon>
        <taxon>Stenotrophomonas maltophilia group</taxon>
    </lineage>
</organism>
<evidence type="ECO:0008006" key="4">
    <source>
        <dbReference type="Google" id="ProtNLM"/>
    </source>
</evidence>
<feature type="transmembrane region" description="Helical" evidence="1">
    <location>
        <begin position="20"/>
        <end position="42"/>
    </location>
</feature>
<keyword evidence="1" id="KW-0812">Transmembrane</keyword>